<keyword evidence="13 17" id="KW-0520">NAD</keyword>
<feature type="binding site" evidence="17">
    <location>
        <begin position="112"/>
        <end position="113"/>
    </location>
    <ligand>
        <name>NAD(+)</name>
        <dbReference type="ChEBI" id="CHEBI:57540"/>
    </ligand>
</feature>
<dbReference type="SUPFAM" id="SSF56796">
    <property type="entry name" value="Dehydroquinate synthase-like"/>
    <property type="match status" value="1"/>
</dbReference>
<evidence type="ECO:0000256" key="7">
    <source>
        <dbReference type="ARBA" id="ARBA00017684"/>
    </source>
</evidence>
<evidence type="ECO:0000256" key="12">
    <source>
        <dbReference type="ARBA" id="ARBA00022833"/>
    </source>
</evidence>
<evidence type="ECO:0000256" key="10">
    <source>
        <dbReference type="ARBA" id="ARBA00022723"/>
    </source>
</evidence>
<dbReference type="InterPro" id="IPR016037">
    <property type="entry name" value="DHQ_synth_AroB"/>
</dbReference>
<comment type="caution">
    <text evidence="17">Lacks conserved residue(s) required for the propagation of feature annotation.</text>
</comment>
<name>A0ABT7TGE9_9MICO</name>
<dbReference type="Gene3D" id="1.20.1090.10">
    <property type="entry name" value="Dehydroquinate synthase-like - alpha domain"/>
    <property type="match status" value="1"/>
</dbReference>
<comment type="cofactor">
    <cofactor evidence="17">
        <name>Co(2+)</name>
        <dbReference type="ChEBI" id="CHEBI:48828"/>
    </cofactor>
    <cofactor evidence="17">
        <name>Zn(2+)</name>
        <dbReference type="ChEBI" id="CHEBI:29105"/>
    </cofactor>
    <text evidence="17">Binds 1 divalent metal cation per subunit. Can use either Co(2+) or Zn(2+).</text>
</comment>
<evidence type="ECO:0000256" key="13">
    <source>
        <dbReference type="ARBA" id="ARBA00023027"/>
    </source>
</evidence>
<feature type="binding site" evidence="17">
    <location>
        <begin position="88"/>
        <end position="92"/>
    </location>
    <ligand>
        <name>NAD(+)</name>
        <dbReference type="ChEBI" id="CHEBI:57540"/>
    </ligand>
</feature>
<keyword evidence="21" id="KW-1185">Reference proteome</keyword>
<evidence type="ECO:0000256" key="8">
    <source>
        <dbReference type="ARBA" id="ARBA00022490"/>
    </source>
</evidence>
<reference evidence="20 21" key="1">
    <citation type="submission" date="2023-06" db="EMBL/GenBank/DDBJ databases">
        <authorList>
            <person name="Feng G."/>
            <person name="Li J."/>
            <person name="Zhu H."/>
        </authorList>
    </citation>
    <scope>NUCLEOTIDE SEQUENCE [LARGE SCALE GENOMIC DNA]</scope>
    <source>
        <strain evidence="20 21">RHCJP20</strain>
    </source>
</reference>
<keyword evidence="16 17" id="KW-0170">Cobalt</keyword>
<evidence type="ECO:0000256" key="16">
    <source>
        <dbReference type="ARBA" id="ARBA00023285"/>
    </source>
</evidence>
<keyword evidence="9 17" id="KW-0028">Amino-acid biosynthesis</keyword>
<keyword evidence="15 17" id="KW-0456">Lyase</keyword>
<sequence length="342" mass="36599">MVGNDLFGSVPALLGPRVAKVLIVHAPTLGARANELRAVLVDAGLDALIAEVPDAEAAKRVEVAAFCWQVMGQADFTRTDAVIGLGGGAVTDLAGFVAATWLRGVPFLAMPTSVLGLVDASVGGKTGINTNEGKNLVGAFHHPRAVVADLDLVRTLPRNDVLTGFAEIVKAGFIAVPEILDVIEADVDRVTDPTTPEFRRVVELAIALKAEVVSEDFTEQGRREILNYGHTLGHAIEHAERYQWRHGAAVSVGMVFAAELARLTGHLDDATVDRHRSILASLELPTTYGIGRWEGLLATMRRDKKARAGMLRFIILDGVGKPVTLEGPEDHLLFTAYQEVGV</sequence>
<feature type="domain" description="3-dehydroquinate synthase C-terminal" evidence="19">
    <location>
        <begin position="164"/>
        <end position="306"/>
    </location>
</feature>
<evidence type="ECO:0000256" key="4">
    <source>
        <dbReference type="ARBA" id="ARBA00004661"/>
    </source>
</evidence>
<dbReference type="InterPro" id="IPR050071">
    <property type="entry name" value="Dehydroquinate_synthase"/>
</dbReference>
<dbReference type="InterPro" id="IPR030963">
    <property type="entry name" value="DHQ_synth_fam"/>
</dbReference>
<keyword evidence="12 17" id="KW-0862">Zinc</keyword>
<dbReference type="Gene3D" id="3.40.50.1970">
    <property type="match status" value="1"/>
</dbReference>
<gene>
    <name evidence="17 20" type="primary">aroB</name>
    <name evidence="20" type="ORF">QUG98_09390</name>
</gene>
<comment type="pathway">
    <text evidence="4 17">Metabolic intermediate biosynthesis; chorismate biosynthesis; chorismate from D-erythrose 4-phosphate and phosphoenolpyruvate: step 2/7.</text>
</comment>
<keyword evidence="10 17" id="KW-0479">Metal-binding</keyword>
<evidence type="ECO:0000256" key="5">
    <source>
        <dbReference type="ARBA" id="ARBA00005412"/>
    </source>
</evidence>
<keyword evidence="11 17" id="KW-0547">Nucleotide-binding</keyword>
<feature type="binding site" evidence="17">
    <location>
        <position position="230"/>
    </location>
    <ligand>
        <name>Zn(2+)</name>
        <dbReference type="ChEBI" id="CHEBI:29105"/>
    </ligand>
</feature>
<feature type="binding site" evidence="17">
    <location>
        <position position="167"/>
    </location>
    <ligand>
        <name>Zn(2+)</name>
        <dbReference type="ChEBI" id="CHEBI:29105"/>
    </ligand>
</feature>
<dbReference type="PANTHER" id="PTHR43622">
    <property type="entry name" value="3-DEHYDROQUINATE SYNTHASE"/>
    <property type="match status" value="1"/>
</dbReference>
<comment type="catalytic activity">
    <reaction evidence="1 17">
        <text>7-phospho-2-dehydro-3-deoxy-D-arabino-heptonate = 3-dehydroquinate + phosphate</text>
        <dbReference type="Rhea" id="RHEA:21968"/>
        <dbReference type="ChEBI" id="CHEBI:32364"/>
        <dbReference type="ChEBI" id="CHEBI:43474"/>
        <dbReference type="ChEBI" id="CHEBI:58394"/>
        <dbReference type="EC" id="4.2.3.4"/>
    </reaction>
</comment>
<dbReference type="EMBL" id="JAUCMM010000005">
    <property type="protein sequence ID" value="MDM7888668.1"/>
    <property type="molecule type" value="Genomic_DNA"/>
</dbReference>
<feature type="binding site" evidence="17">
    <location>
        <position position="125"/>
    </location>
    <ligand>
        <name>NAD(+)</name>
        <dbReference type="ChEBI" id="CHEBI:57540"/>
    </ligand>
</feature>
<evidence type="ECO:0000256" key="15">
    <source>
        <dbReference type="ARBA" id="ARBA00023239"/>
    </source>
</evidence>
<comment type="similarity">
    <text evidence="5 17">Belongs to the sugar phosphate cyclases superfamily. Dehydroquinate synthase family.</text>
</comment>
<dbReference type="Pfam" id="PF01761">
    <property type="entry name" value="DHQ_synthase"/>
    <property type="match status" value="1"/>
</dbReference>
<dbReference type="HAMAP" id="MF_00110">
    <property type="entry name" value="DHQ_synthase"/>
    <property type="match status" value="1"/>
</dbReference>
<organism evidence="20 21">
    <name type="scientific">Curtobacterium subtropicum</name>
    <dbReference type="NCBI Taxonomy" id="3055138"/>
    <lineage>
        <taxon>Bacteria</taxon>
        <taxon>Bacillati</taxon>
        <taxon>Actinomycetota</taxon>
        <taxon>Actinomycetes</taxon>
        <taxon>Micrococcales</taxon>
        <taxon>Microbacteriaceae</taxon>
        <taxon>Curtobacterium</taxon>
    </lineage>
</organism>
<dbReference type="Pfam" id="PF24621">
    <property type="entry name" value="DHQS_C"/>
    <property type="match status" value="1"/>
</dbReference>
<feature type="domain" description="3-dehydroquinate synthase N-terminal" evidence="18">
    <location>
        <begin position="51"/>
        <end position="161"/>
    </location>
</feature>
<dbReference type="PIRSF" id="PIRSF001455">
    <property type="entry name" value="DHQ_synth"/>
    <property type="match status" value="1"/>
</dbReference>
<evidence type="ECO:0000259" key="18">
    <source>
        <dbReference type="Pfam" id="PF01761"/>
    </source>
</evidence>
<evidence type="ECO:0000259" key="19">
    <source>
        <dbReference type="Pfam" id="PF24621"/>
    </source>
</evidence>
<evidence type="ECO:0000313" key="20">
    <source>
        <dbReference type="EMBL" id="MDM7888668.1"/>
    </source>
</evidence>
<comment type="cofactor">
    <cofactor evidence="2 17">
        <name>NAD(+)</name>
        <dbReference type="ChEBI" id="CHEBI:57540"/>
    </cofactor>
</comment>
<evidence type="ECO:0000313" key="21">
    <source>
        <dbReference type="Proteomes" id="UP001235720"/>
    </source>
</evidence>
<dbReference type="InterPro" id="IPR056179">
    <property type="entry name" value="DHQS_C"/>
</dbReference>
<keyword evidence="14 17" id="KW-0057">Aromatic amino acid biosynthesis</keyword>
<dbReference type="CDD" id="cd08195">
    <property type="entry name" value="DHQS"/>
    <property type="match status" value="1"/>
</dbReference>
<dbReference type="Proteomes" id="UP001235720">
    <property type="component" value="Unassembled WGS sequence"/>
</dbReference>
<evidence type="ECO:0000256" key="14">
    <source>
        <dbReference type="ARBA" id="ARBA00023141"/>
    </source>
</evidence>
<dbReference type="GO" id="GO:0003856">
    <property type="term" value="F:3-dehydroquinate synthase activity"/>
    <property type="evidence" value="ECO:0007669"/>
    <property type="project" value="UniProtKB-EC"/>
</dbReference>
<keyword evidence="8 17" id="KW-0963">Cytoplasm</keyword>
<comment type="function">
    <text evidence="17">Catalyzes the conversion of 3-deoxy-D-arabino-heptulosonate 7-phosphate (DAHP) to dehydroquinate (DHQ).</text>
</comment>
<comment type="caution">
    <text evidence="20">The sequence shown here is derived from an EMBL/GenBank/DDBJ whole genome shotgun (WGS) entry which is preliminary data.</text>
</comment>
<evidence type="ECO:0000256" key="11">
    <source>
        <dbReference type="ARBA" id="ARBA00022741"/>
    </source>
</evidence>
<dbReference type="PANTHER" id="PTHR43622:SF7">
    <property type="entry name" value="3-DEHYDROQUINATE SYNTHASE, CHLOROPLASTIC"/>
    <property type="match status" value="1"/>
</dbReference>
<dbReference type="EC" id="4.2.3.4" evidence="6 17"/>
<protein>
    <recommendedName>
        <fullName evidence="7 17">3-dehydroquinate synthase</fullName>
        <shortName evidence="17">DHQS</shortName>
        <ecNumber evidence="6 17">4.2.3.4</ecNumber>
    </recommendedName>
</protein>
<evidence type="ECO:0000256" key="3">
    <source>
        <dbReference type="ARBA" id="ARBA00004496"/>
    </source>
</evidence>
<comment type="subcellular location">
    <subcellularLocation>
        <location evidence="3 17">Cytoplasm</location>
    </subcellularLocation>
</comment>
<feature type="binding site" evidence="17">
    <location>
        <position position="246"/>
    </location>
    <ligand>
        <name>Zn(2+)</name>
        <dbReference type="ChEBI" id="CHEBI:29105"/>
    </ligand>
</feature>
<evidence type="ECO:0000256" key="2">
    <source>
        <dbReference type="ARBA" id="ARBA00001911"/>
    </source>
</evidence>
<feature type="binding site" evidence="17">
    <location>
        <position position="134"/>
    </location>
    <ligand>
        <name>NAD(+)</name>
        <dbReference type="ChEBI" id="CHEBI:57540"/>
    </ligand>
</feature>
<evidence type="ECO:0000256" key="17">
    <source>
        <dbReference type="HAMAP-Rule" id="MF_00110"/>
    </source>
</evidence>
<feature type="binding site" evidence="17">
    <location>
        <begin position="54"/>
        <end position="59"/>
    </location>
    <ligand>
        <name>NAD(+)</name>
        <dbReference type="ChEBI" id="CHEBI:57540"/>
    </ligand>
</feature>
<dbReference type="InterPro" id="IPR030960">
    <property type="entry name" value="DHQS/DOIS_N"/>
</dbReference>
<proteinExistence type="inferred from homology"/>
<evidence type="ECO:0000256" key="1">
    <source>
        <dbReference type="ARBA" id="ARBA00001393"/>
    </source>
</evidence>
<dbReference type="NCBIfam" id="TIGR01357">
    <property type="entry name" value="aroB"/>
    <property type="match status" value="1"/>
</dbReference>
<evidence type="ECO:0000256" key="6">
    <source>
        <dbReference type="ARBA" id="ARBA00013031"/>
    </source>
</evidence>
<accession>A0ABT7TGE9</accession>
<evidence type="ECO:0000256" key="9">
    <source>
        <dbReference type="ARBA" id="ARBA00022605"/>
    </source>
</evidence>